<evidence type="ECO:0000313" key="5">
    <source>
        <dbReference type="Proteomes" id="UP001369086"/>
    </source>
</evidence>
<feature type="compositionally biased region" description="Low complexity" evidence="1">
    <location>
        <begin position="1060"/>
        <end position="1069"/>
    </location>
</feature>
<reference evidence="4 5" key="1">
    <citation type="submission" date="2021-05" db="EMBL/GenBank/DDBJ databases">
        <authorList>
            <person name="Zahm M."/>
            <person name="Klopp C."/>
            <person name="Cabau C."/>
            <person name="Kuhl H."/>
            <person name="Suciu R."/>
            <person name="Ciorpac M."/>
            <person name="Holostenco D."/>
            <person name="Gessner J."/>
            <person name="Wuertz S."/>
            <person name="Hohne C."/>
            <person name="Stock M."/>
            <person name="Gislard M."/>
            <person name="Lluch J."/>
            <person name="Milhes M."/>
            <person name="Lampietro C."/>
            <person name="Lopez Roques C."/>
            <person name="Donnadieu C."/>
            <person name="Du K."/>
            <person name="Schartl M."/>
            <person name="Guiguen Y."/>
        </authorList>
    </citation>
    <scope>NUCLEOTIDE SEQUENCE [LARGE SCALE GENOMIC DNA]</scope>
    <source>
        <strain evidence="4">Hh-F2</strain>
        <tissue evidence="4">Blood</tissue>
    </source>
</reference>
<feature type="region of interest" description="Disordered" evidence="1">
    <location>
        <begin position="1154"/>
        <end position="1177"/>
    </location>
</feature>
<feature type="region of interest" description="Disordered" evidence="1">
    <location>
        <begin position="115"/>
        <end position="137"/>
    </location>
</feature>
<feature type="region of interest" description="Disordered" evidence="1">
    <location>
        <begin position="1323"/>
        <end position="1370"/>
    </location>
</feature>
<feature type="region of interest" description="Disordered" evidence="1">
    <location>
        <begin position="1631"/>
        <end position="1664"/>
    </location>
</feature>
<feature type="compositionally biased region" description="Low complexity" evidence="1">
    <location>
        <begin position="875"/>
        <end position="887"/>
    </location>
</feature>
<dbReference type="SUPFAM" id="SSF63748">
    <property type="entry name" value="Tudor/PWWP/MBT"/>
    <property type="match status" value="1"/>
</dbReference>
<feature type="region of interest" description="Disordered" evidence="1">
    <location>
        <begin position="590"/>
        <end position="626"/>
    </location>
</feature>
<dbReference type="Gene3D" id="2.30.30.140">
    <property type="match status" value="1"/>
</dbReference>
<feature type="compositionally biased region" description="Basic residues" evidence="1">
    <location>
        <begin position="1780"/>
        <end position="1791"/>
    </location>
</feature>
<organism evidence="4 5">
    <name type="scientific">Huso huso</name>
    <name type="common">Beluga</name>
    <name type="synonym">Acipenser huso</name>
    <dbReference type="NCBI Taxonomy" id="61971"/>
    <lineage>
        <taxon>Eukaryota</taxon>
        <taxon>Metazoa</taxon>
        <taxon>Chordata</taxon>
        <taxon>Craniata</taxon>
        <taxon>Vertebrata</taxon>
        <taxon>Euteleostomi</taxon>
        <taxon>Actinopterygii</taxon>
        <taxon>Chondrostei</taxon>
        <taxon>Acipenseriformes</taxon>
        <taxon>Acipenseridae</taxon>
        <taxon>Huso</taxon>
    </lineage>
</organism>
<feature type="compositionally biased region" description="Low complexity" evidence="1">
    <location>
        <begin position="453"/>
        <end position="468"/>
    </location>
</feature>
<feature type="region of interest" description="Disordered" evidence="1">
    <location>
        <begin position="1768"/>
        <end position="1791"/>
    </location>
</feature>
<dbReference type="PANTHER" id="PTHR16112:SF18">
    <property type="entry name" value="METHYL-CPG-BINDING DOMAIN PROTEIN 5"/>
    <property type="match status" value="1"/>
</dbReference>
<gene>
    <name evidence="4" type="ORF">HHUSO_G13127</name>
</gene>
<feature type="domain" description="MBD" evidence="3">
    <location>
        <begin position="6"/>
        <end position="76"/>
    </location>
</feature>
<feature type="region of interest" description="Disordered" evidence="1">
    <location>
        <begin position="676"/>
        <end position="702"/>
    </location>
</feature>
<feature type="compositionally biased region" description="Low complexity" evidence="1">
    <location>
        <begin position="590"/>
        <end position="610"/>
    </location>
</feature>
<dbReference type="EMBL" id="JAHFZB010000010">
    <property type="protein sequence ID" value="KAK6485171.1"/>
    <property type="molecule type" value="Genomic_DNA"/>
</dbReference>
<dbReference type="SUPFAM" id="SSF54171">
    <property type="entry name" value="DNA-binding domain"/>
    <property type="match status" value="1"/>
</dbReference>
<feature type="compositionally biased region" description="Basic residues" evidence="1">
    <location>
        <begin position="819"/>
        <end position="832"/>
    </location>
</feature>
<dbReference type="PROSITE" id="PS50812">
    <property type="entry name" value="PWWP"/>
    <property type="match status" value="1"/>
</dbReference>
<keyword evidence="5" id="KW-1185">Reference proteome</keyword>
<accession>A0ABR0ZK68</accession>
<dbReference type="PANTHER" id="PTHR16112">
    <property type="entry name" value="METHYL-CPG BINDING PROTEIN, DROSOPHILA"/>
    <property type="match status" value="1"/>
</dbReference>
<dbReference type="InterPro" id="IPR016177">
    <property type="entry name" value="DNA-bd_dom_sf"/>
</dbReference>
<feature type="region of interest" description="Disordered" evidence="1">
    <location>
        <begin position="1432"/>
        <end position="1473"/>
    </location>
</feature>
<feature type="compositionally biased region" description="Polar residues" evidence="1">
    <location>
        <begin position="1345"/>
        <end position="1360"/>
    </location>
</feature>
<evidence type="ECO:0000259" key="2">
    <source>
        <dbReference type="PROSITE" id="PS50812"/>
    </source>
</evidence>
<dbReference type="InterPro" id="IPR000313">
    <property type="entry name" value="PWWP_dom"/>
</dbReference>
<feature type="region of interest" description="Disordered" evidence="1">
    <location>
        <begin position="806"/>
        <end position="887"/>
    </location>
</feature>
<sequence length="1791" mass="192312">MNGGKEYEGGPPPAQVPIGWQRKADPNQVVYVSPSGSVLSCLEQVKTYLLTDGTCKCGLECPLILPKVFNFDPGAAVKQRTAEDVKADEDVTKLCIHKRKIIAVATLHKSMETPHPSLVLTSPGGGTSATPVVPTRSATPRAIRNKSHEGMANSVVTECKNPFKMMMMAGPRLYQQELTAGQLQDFHAGYPRQRLGSNEHGQKSPYRGSHGGLPSPASSGSQIYGDGSLSPRTDPLGSPDVFTRNNPGFHGVSNSSPIQLNNRTRLSPHAVMLHNAPAQSSCAMAGRTNIPLSPTVTTKSPILKKPMCNFPPNMDMPRAVFHHKPPQVSHPPPPPPLPPPCALQKKQITSEKDPLGILDPIPSKPVSQSHMLMNPSNFQSNVHSQVPMMNVNIPPAIVPLPSNLPLPTVKSGPVNHGSHIQRVQHVASTSISHSPVTSPVHMMGPVMGRIEASPQRSRSSSTSSDHGSFIVPPGPQASCGSMKVPPRSPRSSIGSPRPSMPSSPSTKPDGLHHQYKDVSNQLLVGMSNVLNTQSNSMFPPASAGSAPQKNHPGLLGMPLNQILNQHNAASFPASSLLSAAAKAQLANQNKLTGNNNSSSRGNSNSSSVGPVGSGGNGEGHSTLNTMFPPNNMMLTMSEGQQSGRAALRDKLMAQQKDPLRKRKQPASVFNMLKQLPMGAPGASNPGPDHLRKQGQSSLPPNNSMAHLLQTMSCHMSGNNGAGCGISNANIPCSSNQLHFTDNSLTSFPPQNLQLQHHLSREEGMHCQNVNTNLVHSGGHVPHSQFASLVNQMQAVGNCGMLNQTGVALGSPLHHQPPPQHHHHPHHHHHPSPHHPEQQHHHHHYHHHHHNQELSRIQASSVAMVPNNSGSNCAQASSEAGNSGLSSSMAVAGANQPAITKTTSVMQDGVIVRTASGNPLQGQLPIGCAFPFMGQEQMFQFPQNNLASSSLPNPLNTNLLGSLSIPLAMNNQQQQQHQQQQLLNQNLLNMLTGPSGDSNLNTLGILNPNLNAALALLSNDMDGQALPPGQLQLLAALLQNQAQAAAMLPLPPFNLNLPDRLQQQQQQQQQPKNNSLASMTPVLPDHLQHNQSDCSRSEALMAHPLQSSLVRNDTTPNALLLPAVTGASGLMSMNPQLLGSLLNCAMDSATNHSEVPIATSSQATTTTTTTSSSSSSSVASMAVSSLGGSAIASMAETLLNLSNNPGNATGPAKLLSGSVVPQLLNPVLGTGLLSDVSSLNSLNNPQLSNLQSLINNNNQMFHQNQQQLLQGLQGVQCHQGFQREHLFSGPADSSSPMACLFQNFQVSLPEDIAVSNKPMNLQSGMTSLPEHPNAGLPAFLDGPCESQPQRTEQTAGQQATGSLPGAGPRGDSSVDAIYKAVVDAASKGMQVVITTSVSSTTQMSPIPALSAFTASIADPVNLSHAVNAVIHGRRPSCQEPETRARNTRGSRVRKNSEQGKSTPEGGEAYEYFKSPGRNTPRKLWEVDQVPGADGNPWKFEEVLGRSAPVHSSPCKERPNSISPMLPLPIEHQQHHHHTVLMPNENRFLEENFRFNNCKRTMVNFKERLENTVERCAYINGNQPQPGRGYRELLSTPKQDLATEDQSPSSSTSLEGSLVKDYIHYNGNFSAERINGCAPSPSDTKSISSEEDLRNPDSPSSNELRHYRPRTFNAGDLVWGQIKGFPSWPGKLVREEEVHNSSVQNTEEGKVWVMWFGVHTFTQVEPGKLKTLTEGLEAFNRARKRNRKGGKLNHHLEAAIHEAVSEMSGSVHQIPQMGRQVKPPKPKRRKISR</sequence>
<feature type="region of interest" description="Disordered" evidence="1">
    <location>
        <begin position="451"/>
        <end position="513"/>
    </location>
</feature>
<feature type="compositionally biased region" description="Low complexity" evidence="1">
    <location>
        <begin position="489"/>
        <end position="508"/>
    </location>
</feature>
<feature type="compositionally biased region" description="Polar residues" evidence="1">
    <location>
        <begin position="853"/>
        <end position="874"/>
    </location>
</feature>
<dbReference type="InterPro" id="IPR001739">
    <property type="entry name" value="Methyl_CpG_DNA-bd"/>
</dbReference>
<feature type="region of interest" description="Disordered" evidence="1">
    <location>
        <begin position="534"/>
        <end position="558"/>
    </location>
</feature>
<feature type="region of interest" description="Disordered" evidence="1">
    <location>
        <begin position="191"/>
        <end position="260"/>
    </location>
</feature>
<dbReference type="PROSITE" id="PS50982">
    <property type="entry name" value="MBD"/>
    <property type="match status" value="1"/>
</dbReference>
<feature type="compositionally biased region" description="Low complexity" evidence="1">
    <location>
        <begin position="1157"/>
        <end position="1177"/>
    </location>
</feature>
<protein>
    <submittedName>
        <fullName evidence="4">Methyl-CpG-binding domain protein 5-like isoform X1</fullName>
    </submittedName>
</protein>
<evidence type="ECO:0000259" key="3">
    <source>
        <dbReference type="PROSITE" id="PS50982"/>
    </source>
</evidence>
<feature type="domain" description="PWWP" evidence="2">
    <location>
        <begin position="1672"/>
        <end position="1733"/>
    </location>
</feature>
<evidence type="ECO:0000256" key="1">
    <source>
        <dbReference type="SAM" id="MobiDB-lite"/>
    </source>
</evidence>
<feature type="compositionally biased region" description="Basic residues" evidence="1">
    <location>
        <begin position="839"/>
        <end position="849"/>
    </location>
</feature>
<dbReference type="Proteomes" id="UP001369086">
    <property type="component" value="Unassembled WGS sequence"/>
</dbReference>
<proteinExistence type="predicted"/>
<evidence type="ECO:0000313" key="4">
    <source>
        <dbReference type="EMBL" id="KAK6485171.1"/>
    </source>
</evidence>
<comment type="caution">
    <text evidence="4">The sequence shown here is derived from an EMBL/GenBank/DDBJ whole genome shotgun (WGS) entry which is preliminary data.</text>
</comment>
<feature type="region of interest" description="Disordered" evidence="1">
    <location>
        <begin position="1060"/>
        <end position="1079"/>
    </location>
</feature>
<dbReference type="CDD" id="cd20141">
    <property type="entry name" value="PWWP_MBD5"/>
    <property type="match status" value="1"/>
</dbReference>
<dbReference type="SMART" id="SM00391">
    <property type="entry name" value="MBD"/>
    <property type="match status" value="1"/>
</dbReference>
<feature type="compositionally biased region" description="Polar residues" evidence="1">
    <location>
        <begin position="693"/>
        <end position="702"/>
    </location>
</feature>
<name>A0ABR0ZK68_HUSHU</name>
<dbReference type="Pfam" id="PF00855">
    <property type="entry name" value="PWWP"/>
    <property type="match status" value="1"/>
</dbReference>
<dbReference type="SMART" id="SM00293">
    <property type="entry name" value="PWWP"/>
    <property type="match status" value="1"/>
</dbReference>